<protein>
    <submittedName>
        <fullName evidence="1">Uncharacterized protein</fullName>
    </submittedName>
</protein>
<evidence type="ECO:0000313" key="1">
    <source>
        <dbReference type="EMBL" id="GIX89554.1"/>
    </source>
</evidence>
<keyword evidence="2" id="KW-1185">Reference proteome</keyword>
<comment type="caution">
    <text evidence="1">The sequence shown here is derived from an EMBL/GenBank/DDBJ whole genome shotgun (WGS) entry which is preliminary data.</text>
</comment>
<proteinExistence type="predicted"/>
<organism evidence="1 2">
    <name type="scientific">Caerostris extrusa</name>
    <name type="common">Bark spider</name>
    <name type="synonym">Caerostris bankana</name>
    <dbReference type="NCBI Taxonomy" id="172846"/>
    <lineage>
        <taxon>Eukaryota</taxon>
        <taxon>Metazoa</taxon>
        <taxon>Ecdysozoa</taxon>
        <taxon>Arthropoda</taxon>
        <taxon>Chelicerata</taxon>
        <taxon>Arachnida</taxon>
        <taxon>Araneae</taxon>
        <taxon>Araneomorphae</taxon>
        <taxon>Entelegynae</taxon>
        <taxon>Araneoidea</taxon>
        <taxon>Araneidae</taxon>
        <taxon>Caerostris</taxon>
    </lineage>
</organism>
<sequence length="143" mass="16700">MDVEVFHHSLCGARLIYSMNEYFWKDGNNVLLGQKMRQQCRNGGESNFLRGVSFIPGEHRLWSKRQIYVRELSKTPPWKTIHFWGVRFRLKRRVIAQSLLLQKHAVSIFPGIFIHGINDSCAGKTVMEDFDIRDHTIPILTCI</sequence>
<name>A0AAV4NYR9_CAEEX</name>
<accession>A0AAV4NYR9</accession>
<evidence type="ECO:0000313" key="2">
    <source>
        <dbReference type="Proteomes" id="UP001054945"/>
    </source>
</evidence>
<dbReference type="Proteomes" id="UP001054945">
    <property type="component" value="Unassembled WGS sequence"/>
</dbReference>
<gene>
    <name evidence="1" type="ORF">CEXT_548051</name>
</gene>
<dbReference type="AlphaFoldDB" id="A0AAV4NYR9"/>
<reference evidence="1 2" key="1">
    <citation type="submission" date="2021-06" db="EMBL/GenBank/DDBJ databases">
        <title>Caerostris extrusa draft genome.</title>
        <authorList>
            <person name="Kono N."/>
            <person name="Arakawa K."/>
        </authorList>
    </citation>
    <scope>NUCLEOTIDE SEQUENCE [LARGE SCALE GENOMIC DNA]</scope>
</reference>
<dbReference type="EMBL" id="BPLR01003873">
    <property type="protein sequence ID" value="GIX89554.1"/>
    <property type="molecule type" value="Genomic_DNA"/>
</dbReference>